<dbReference type="OrthoDB" id="9812413at2"/>
<dbReference type="GO" id="GO:0005198">
    <property type="term" value="F:structural molecule activity"/>
    <property type="evidence" value="ECO:0007669"/>
    <property type="project" value="UniProtKB-UniRule"/>
</dbReference>
<dbReference type="PANTHER" id="PTHR34653">
    <property type="match status" value="1"/>
</dbReference>
<organism evidence="6 7">
    <name type="scientific">Clostridium thermobutyricum DSM 4928</name>
    <dbReference type="NCBI Taxonomy" id="1121339"/>
    <lineage>
        <taxon>Bacteria</taxon>
        <taxon>Bacillati</taxon>
        <taxon>Bacillota</taxon>
        <taxon>Clostridia</taxon>
        <taxon>Eubacteriales</taxon>
        <taxon>Clostridiaceae</taxon>
        <taxon>Clostridium</taxon>
    </lineage>
</organism>
<dbReference type="NCBIfam" id="TIGR00205">
    <property type="entry name" value="fliE"/>
    <property type="match status" value="1"/>
</dbReference>
<name>A0A1V4SN78_9CLOT</name>
<dbReference type="InterPro" id="IPR001624">
    <property type="entry name" value="FliE"/>
</dbReference>
<dbReference type="PANTHER" id="PTHR34653:SF1">
    <property type="entry name" value="FLAGELLAR HOOK-BASAL BODY COMPLEX PROTEIN FLIE"/>
    <property type="match status" value="1"/>
</dbReference>
<comment type="subcellular location">
    <subcellularLocation>
        <location evidence="1 4">Bacterial flagellum basal body</location>
    </subcellularLocation>
</comment>
<dbReference type="GO" id="GO:0009425">
    <property type="term" value="C:bacterial-type flagellum basal body"/>
    <property type="evidence" value="ECO:0007669"/>
    <property type="project" value="UniProtKB-SubCell"/>
</dbReference>
<evidence type="ECO:0000256" key="5">
    <source>
        <dbReference type="NCBIfam" id="TIGR00205"/>
    </source>
</evidence>
<reference evidence="6 7" key="1">
    <citation type="submission" date="2016-02" db="EMBL/GenBank/DDBJ databases">
        <title>Genome sequence of Clostridium thermobutyricum DSM 4928.</title>
        <authorList>
            <person name="Poehlein A."/>
            <person name="Daniel R."/>
        </authorList>
    </citation>
    <scope>NUCLEOTIDE SEQUENCE [LARGE SCALE GENOMIC DNA]</scope>
    <source>
        <strain evidence="6 7">DSM 4928</strain>
    </source>
</reference>
<evidence type="ECO:0000313" key="7">
    <source>
        <dbReference type="Proteomes" id="UP000191448"/>
    </source>
</evidence>
<dbReference type="Pfam" id="PF02049">
    <property type="entry name" value="FliE"/>
    <property type="match status" value="1"/>
</dbReference>
<dbReference type="HAMAP" id="MF_00724">
    <property type="entry name" value="FliE"/>
    <property type="match status" value="1"/>
</dbReference>
<sequence>MVINGFTPNEEIFNKEIFQNGKKEKVKEISFSNKFKEKLDEINELQLISEEKQIGFIKGEDVDIHEVMLAGQEAKLSLQFAVEVRNKIIEAYQEINRMQL</sequence>
<evidence type="ECO:0000256" key="4">
    <source>
        <dbReference type="HAMAP-Rule" id="MF_00724"/>
    </source>
</evidence>
<evidence type="ECO:0000256" key="1">
    <source>
        <dbReference type="ARBA" id="ARBA00004117"/>
    </source>
</evidence>
<evidence type="ECO:0000256" key="2">
    <source>
        <dbReference type="ARBA" id="ARBA00009272"/>
    </source>
</evidence>
<accession>A0A1V4SN78</accession>
<keyword evidence="6" id="KW-0966">Cell projection</keyword>
<dbReference type="GO" id="GO:0003774">
    <property type="term" value="F:cytoskeletal motor activity"/>
    <property type="evidence" value="ECO:0007669"/>
    <property type="project" value="InterPro"/>
</dbReference>
<gene>
    <name evidence="4 6" type="primary">fliE</name>
    <name evidence="6" type="ORF">CLTHE_31030</name>
</gene>
<dbReference type="RefSeq" id="WP_080024190.1">
    <property type="nucleotide sequence ID" value="NZ_LTAY01000103.1"/>
</dbReference>
<keyword evidence="3 4" id="KW-0975">Bacterial flagellum</keyword>
<comment type="similarity">
    <text evidence="2 4">Belongs to the FliE family.</text>
</comment>
<protein>
    <recommendedName>
        <fullName evidence="4 5">Flagellar hook-basal body complex protein FliE</fullName>
    </recommendedName>
</protein>
<dbReference type="GO" id="GO:0071973">
    <property type="term" value="P:bacterial-type flagellum-dependent cell motility"/>
    <property type="evidence" value="ECO:0007669"/>
    <property type="project" value="InterPro"/>
</dbReference>
<dbReference type="AlphaFoldDB" id="A0A1V4SN78"/>
<proteinExistence type="inferred from homology"/>
<keyword evidence="6" id="KW-0282">Flagellum</keyword>
<keyword evidence="6" id="KW-0969">Cilium</keyword>
<dbReference type="Proteomes" id="UP000191448">
    <property type="component" value="Unassembled WGS sequence"/>
</dbReference>
<evidence type="ECO:0000256" key="3">
    <source>
        <dbReference type="ARBA" id="ARBA00023143"/>
    </source>
</evidence>
<dbReference type="PRINTS" id="PR01006">
    <property type="entry name" value="FLGHOOKFLIE"/>
</dbReference>
<evidence type="ECO:0000313" key="6">
    <source>
        <dbReference type="EMBL" id="OPX45339.1"/>
    </source>
</evidence>
<comment type="caution">
    <text evidence="6">The sequence shown here is derived from an EMBL/GenBank/DDBJ whole genome shotgun (WGS) entry which is preliminary data.</text>
</comment>
<dbReference type="EMBL" id="LTAY01000103">
    <property type="protein sequence ID" value="OPX45339.1"/>
    <property type="molecule type" value="Genomic_DNA"/>
</dbReference>